<dbReference type="InterPro" id="IPR003439">
    <property type="entry name" value="ABC_transporter-like_ATP-bd"/>
</dbReference>
<keyword evidence="2" id="KW-0547">Nucleotide-binding</keyword>
<dbReference type="Pfam" id="PF00005">
    <property type="entry name" value="ABC_tran"/>
    <property type="match status" value="1"/>
</dbReference>
<evidence type="ECO:0000313" key="6">
    <source>
        <dbReference type="EMBL" id="MDQ0471201.1"/>
    </source>
</evidence>
<dbReference type="EC" id="2.7.8.37" evidence="6"/>
<evidence type="ECO:0000256" key="4">
    <source>
        <dbReference type="SAM" id="MobiDB-lite"/>
    </source>
</evidence>
<dbReference type="RefSeq" id="WP_307275925.1">
    <property type="nucleotide sequence ID" value="NZ_JAUSVX010000008.1"/>
</dbReference>
<evidence type="ECO:0000256" key="3">
    <source>
        <dbReference type="ARBA" id="ARBA00022840"/>
    </source>
</evidence>
<comment type="similarity">
    <text evidence="1">Belongs to the ABC transporter superfamily.</text>
</comment>
<evidence type="ECO:0000256" key="1">
    <source>
        <dbReference type="ARBA" id="ARBA00005417"/>
    </source>
</evidence>
<keyword evidence="3" id="KW-0067">ATP-binding</keyword>
<feature type="domain" description="ABC transporter" evidence="5">
    <location>
        <begin position="8"/>
        <end position="255"/>
    </location>
</feature>
<evidence type="ECO:0000259" key="5">
    <source>
        <dbReference type="PROSITE" id="PS50893"/>
    </source>
</evidence>
<gene>
    <name evidence="6" type="ORF">QO011_004224</name>
</gene>
<dbReference type="InterPro" id="IPR027417">
    <property type="entry name" value="P-loop_NTPase"/>
</dbReference>
<dbReference type="PANTHER" id="PTHR42798">
    <property type="entry name" value="LIPOPROTEIN-RELEASING SYSTEM ATP-BINDING PROTEIN LOLD"/>
    <property type="match status" value="1"/>
</dbReference>
<comment type="caution">
    <text evidence="6">The sequence shown here is derived from an EMBL/GenBank/DDBJ whole genome shotgun (WGS) entry which is preliminary data.</text>
</comment>
<evidence type="ECO:0000256" key="2">
    <source>
        <dbReference type="ARBA" id="ARBA00022741"/>
    </source>
</evidence>
<dbReference type="NCBIfam" id="TIGR02324">
    <property type="entry name" value="CP_lyasePhnL"/>
    <property type="match status" value="1"/>
</dbReference>
<protein>
    <submittedName>
        <fullName evidence="6">Alpha-D-ribose 1-methylphosphonate 5-triphosphate synthase subunit PhnL</fullName>
        <ecNumber evidence="6">2.7.8.37</ecNumber>
    </submittedName>
</protein>
<proteinExistence type="inferred from homology"/>
<dbReference type="PANTHER" id="PTHR42798:SF7">
    <property type="entry name" value="ALPHA-D-RIBOSE 1-METHYLPHOSPHONATE 5-TRIPHOSPHATE SYNTHASE SUBUNIT PHNL"/>
    <property type="match status" value="1"/>
</dbReference>
<evidence type="ECO:0000313" key="7">
    <source>
        <dbReference type="Proteomes" id="UP001242480"/>
    </source>
</evidence>
<feature type="compositionally biased region" description="Basic and acidic residues" evidence="4">
    <location>
        <begin position="237"/>
        <end position="247"/>
    </location>
</feature>
<dbReference type="InterPro" id="IPR012701">
    <property type="entry name" value="CP_lyase_PhnL"/>
</dbReference>
<keyword evidence="6" id="KW-0808">Transferase</keyword>
<dbReference type="InterPro" id="IPR017871">
    <property type="entry name" value="ABC_transporter-like_CS"/>
</dbReference>
<feature type="region of interest" description="Disordered" evidence="4">
    <location>
        <begin position="233"/>
        <end position="256"/>
    </location>
</feature>
<dbReference type="Gene3D" id="3.40.50.300">
    <property type="entry name" value="P-loop containing nucleotide triphosphate hydrolases"/>
    <property type="match status" value="1"/>
</dbReference>
<name>A0ABU0JAA5_9HYPH</name>
<dbReference type="SMART" id="SM00382">
    <property type="entry name" value="AAA"/>
    <property type="match status" value="1"/>
</dbReference>
<dbReference type="Proteomes" id="UP001242480">
    <property type="component" value="Unassembled WGS sequence"/>
</dbReference>
<dbReference type="EMBL" id="JAUSVX010000008">
    <property type="protein sequence ID" value="MDQ0471201.1"/>
    <property type="molecule type" value="Genomic_DNA"/>
</dbReference>
<sequence>MTPDHPILVVEGVGKSFTLHLRDGATIGIVADVGFGVGPGECVVLGGRSGAGKSSILKMIYGNYRASAGRILLRHAGGVVDVTRAEPRRILALRRDTMSYVSQFLRVIPRVSTLDIVAAAARETGLDAEAARQRAAGLLTQLNLPERLWSLPPATFSGGEQQRVNIARGFAPDRPLLLLDEPTASLDAANRAVVVEMIREKKQRGVAVLGIFHDDDVRETVADRIIDVTRFASPAESARHDRTDQLPHRQRHAGAA</sequence>
<organism evidence="6 7">
    <name type="scientific">Labrys wisconsinensis</name>
    <dbReference type="NCBI Taxonomy" id="425677"/>
    <lineage>
        <taxon>Bacteria</taxon>
        <taxon>Pseudomonadati</taxon>
        <taxon>Pseudomonadota</taxon>
        <taxon>Alphaproteobacteria</taxon>
        <taxon>Hyphomicrobiales</taxon>
        <taxon>Xanthobacteraceae</taxon>
        <taxon>Labrys</taxon>
    </lineage>
</organism>
<dbReference type="GO" id="GO:0061693">
    <property type="term" value="F:alpha-D-ribose 1-methylphosphonate 5-triphosphate synthase activity"/>
    <property type="evidence" value="ECO:0007669"/>
    <property type="project" value="UniProtKB-EC"/>
</dbReference>
<keyword evidence="7" id="KW-1185">Reference proteome</keyword>
<dbReference type="PROSITE" id="PS50893">
    <property type="entry name" value="ABC_TRANSPORTER_2"/>
    <property type="match status" value="1"/>
</dbReference>
<dbReference type="SUPFAM" id="SSF52540">
    <property type="entry name" value="P-loop containing nucleoside triphosphate hydrolases"/>
    <property type="match status" value="1"/>
</dbReference>
<dbReference type="PROSITE" id="PS00211">
    <property type="entry name" value="ABC_TRANSPORTER_1"/>
    <property type="match status" value="1"/>
</dbReference>
<reference evidence="6 7" key="1">
    <citation type="submission" date="2023-07" db="EMBL/GenBank/DDBJ databases">
        <title>Genomic Encyclopedia of Type Strains, Phase IV (KMG-IV): sequencing the most valuable type-strain genomes for metagenomic binning, comparative biology and taxonomic classification.</title>
        <authorList>
            <person name="Goeker M."/>
        </authorList>
    </citation>
    <scope>NUCLEOTIDE SEQUENCE [LARGE SCALE GENOMIC DNA]</scope>
    <source>
        <strain evidence="6 7">DSM 19619</strain>
    </source>
</reference>
<accession>A0ABU0JAA5</accession>
<dbReference type="InterPro" id="IPR003593">
    <property type="entry name" value="AAA+_ATPase"/>
</dbReference>